<sequence>MMTVEVFTNRALPHKHELAERLLHDLVGEGGAPDSVVANARELTHVLVHDPVTWATGGSDGTRYLVRLTIPGSWSSNKFGEYAVPRISEIIASFEDDPERLSREPHCVVHVVDLREHNLGTLGRVTTGSDVTRMITDEYRSSGQRDEAPEGSVIDPVCGMTIELAKAPFTLTHDGRTYGFCASVCRKVFAEDRGITV</sequence>
<keyword evidence="3" id="KW-1185">Reference proteome</keyword>
<dbReference type="RefSeq" id="WP_075135220.1">
    <property type="nucleotide sequence ID" value="NZ_MSIF01000012.1"/>
</dbReference>
<evidence type="ECO:0000259" key="1">
    <source>
        <dbReference type="SMART" id="SM00746"/>
    </source>
</evidence>
<reference evidence="2 3" key="1">
    <citation type="submission" date="2016-12" db="EMBL/GenBank/DDBJ databases">
        <title>The draft genome sequence of Actinophytocola xinjiangensis.</title>
        <authorList>
            <person name="Wang W."/>
            <person name="Yuan L."/>
        </authorList>
    </citation>
    <scope>NUCLEOTIDE SEQUENCE [LARGE SCALE GENOMIC DNA]</scope>
    <source>
        <strain evidence="2 3">CGMCC 4.4663</strain>
    </source>
</reference>
<dbReference type="EMBL" id="MSIF01000012">
    <property type="protein sequence ID" value="OLF08479.1"/>
    <property type="molecule type" value="Genomic_DNA"/>
</dbReference>
<name>A0A7Z1AX07_9PSEU</name>
<evidence type="ECO:0000313" key="3">
    <source>
        <dbReference type="Proteomes" id="UP000185696"/>
    </source>
</evidence>
<dbReference type="AlphaFoldDB" id="A0A7Z1AX07"/>
<comment type="caution">
    <text evidence="2">The sequence shown here is derived from an EMBL/GenBank/DDBJ whole genome shotgun (WGS) entry which is preliminary data.</text>
</comment>
<accession>A0A7Z1AX07</accession>
<feature type="domain" description="TRASH" evidence="1">
    <location>
        <begin position="155"/>
        <end position="193"/>
    </location>
</feature>
<protein>
    <submittedName>
        <fullName evidence="2">ATPase</fullName>
    </submittedName>
</protein>
<dbReference type="InterPro" id="IPR007029">
    <property type="entry name" value="YHS_dom"/>
</dbReference>
<organism evidence="2 3">
    <name type="scientific">Actinophytocola xinjiangensis</name>
    <dbReference type="NCBI Taxonomy" id="485602"/>
    <lineage>
        <taxon>Bacteria</taxon>
        <taxon>Bacillati</taxon>
        <taxon>Actinomycetota</taxon>
        <taxon>Actinomycetes</taxon>
        <taxon>Pseudonocardiales</taxon>
        <taxon>Pseudonocardiaceae</taxon>
    </lineage>
</organism>
<dbReference type="OrthoDB" id="1438441at2"/>
<proteinExistence type="predicted"/>
<dbReference type="Pfam" id="PF04945">
    <property type="entry name" value="YHS"/>
    <property type="match status" value="1"/>
</dbReference>
<dbReference type="Proteomes" id="UP000185696">
    <property type="component" value="Unassembled WGS sequence"/>
</dbReference>
<gene>
    <name evidence="2" type="ORF">BLA60_24060</name>
</gene>
<evidence type="ECO:0000313" key="2">
    <source>
        <dbReference type="EMBL" id="OLF08479.1"/>
    </source>
</evidence>
<dbReference type="InterPro" id="IPR011017">
    <property type="entry name" value="TRASH_dom"/>
</dbReference>
<dbReference type="SMART" id="SM00746">
    <property type="entry name" value="TRASH"/>
    <property type="match status" value="1"/>
</dbReference>